<keyword evidence="1" id="KW-0560">Oxidoreductase</keyword>
<dbReference type="RefSeq" id="WP_139310583.1">
    <property type="nucleotide sequence ID" value="NZ_JACIED010000006.1"/>
</dbReference>
<dbReference type="SUPFAM" id="SSF51905">
    <property type="entry name" value="FAD/NAD(P)-binding domain"/>
    <property type="match status" value="1"/>
</dbReference>
<sequence length="442" mass="48635">MSDENGGERSITDVSDPVASETIETACAIVGAGPAGLMLGLMLARAGVDVTVLEKHGDFLRDFRGDTLHPSTLEVMHELGLLDELLKLPHVQAPTLHAEIGGRDITLANFSRLPTRCRFIAFMPQWDFLDFLAKEAGKYPNFQLVMNARVESLIEEGDAITGLTATTPERHLKIRSRLIVGADGRHSVTRAKAGLEVESFGSPSDVLWFKLSHQPNDPPYTMGHGGPRQGFVMIDRGDYWQCGYIVRKGSYDDVKAQGIEAFRKAAAAISPLPAERMDEVTSFDDLYLLSIRIDRLKRWWRPGLLCIGDAAHAMSPIGGVGVNLAIQDAVAAANRLAKPLLSGAPLEPHLAAIEKRRLFPTKATQKLQLMMRRKRKTNDDKAPDDTSARRAGPPGFMKTIARFPLLAHLAGRLIGLGFRPEHVRGEETAGFGKILSWAWRKR</sequence>
<dbReference type="InterPro" id="IPR036188">
    <property type="entry name" value="FAD/NAD-bd_sf"/>
</dbReference>
<proteinExistence type="predicted"/>
<dbReference type="PRINTS" id="PR00420">
    <property type="entry name" value="RNGMNOXGNASE"/>
</dbReference>
<evidence type="ECO:0000259" key="3">
    <source>
        <dbReference type="Pfam" id="PF01494"/>
    </source>
</evidence>
<dbReference type="NCBIfam" id="NF004835">
    <property type="entry name" value="PRK06185.1-4"/>
    <property type="match status" value="1"/>
</dbReference>
<accession>A0A7W6MW97</accession>
<evidence type="ECO:0000313" key="4">
    <source>
        <dbReference type="EMBL" id="MBB4009993.1"/>
    </source>
</evidence>
<organism evidence="4 5">
    <name type="scientific">Allorhizobium taibaishanense</name>
    <dbReference type="NCBI Taxonomy" id="887144"/>
    <lineage>
        <taxon>Bacteria</taxon>
        <taxon>Pseudomonadati</taxon>
        <taxon>Pseudomonadota</taxon>
        <taxon>Alphaproteobacteria</taxon>
        <taxon>Hyphomicrobiales</taxon>
        <taxon>Rhizobiaceae</taxon>
        <taxon>Rhizobium/Agrobacterium group</taxon>
        <taxon>Allorhizobium</taxon>
    </lineage>
</organism>
<dbReference type="GO" id="GO:0016491">
    <property type="term" value="F:oxidoreductase activity"/>
    <property type="evidence" value="ECO:0007669"/>
    <property type="project" value="UniProtKB-KW"/>
</dbReference>
<protein>
    <submittedName>
        <fullName evidence="4">2-polyprenyl-6-methoxyphenol hydroxylase-like FAD-dependent oxidoreductase</fullName>
    </submittedName>
</protein>
<dbReference type="PANTHER" id="PTHR43476:SF5">
    <property type="entry name" value="FAD-DEPENDENT MONOOXYGENASE"/>
    <property type="match status" value="1"/>
</dbReference>
<dbReference type="InterPro" id="IPR002938">
    <property type="entry name" value="FAD-bd"/>
</dbReference>
<name>A0A7W6MW97_9HYPH</name>
<dbReference type="GO" id="GO:0071949">
    <property type="term" value="F:FAD binding"/>
    <property type="evidence" value="ECO:0007669"/>
    <property type="project" value="InterPro"/>
</dbReference>
<dbReference type="InterPro" id="IPR050631">
    <property type="entry name" value="PheA/TfdB_FAD_monoxygenase"/>
</dbReference>
<dbReference type="Gene3D" id="3.50.50.60">
    <property type="entry name" value="FAD/NAD(P)-binding domain"/>
    <property type="match status" value="2"/>
</dbReference>
<feature type="domain" description="FAD-binding" evidence="3">
    <location>
        <begin position="25"/>
        <end position="365"/>
    </location>
</feature>
<evidence type="ECO:0000256" key="1">
    <source>
        <dbReference type="ARBA" id="ARBA00023002"/>
    </source>
</evidence>
<evidence type="ECO:0000256" key="2">
    <source>
        <dbReference type="SAM" id="MobiDB-lite"/>
    </source>
</evidence>
<comment type="caution">
    <text evidence="4">The sequence shown here is derived from an EMBL/GenBank/DDBJ whole genome shotgun (WGS) entry which is preliminary data.</text>
</comment>
<dbReference type="PANTHER" id="PTHR43476">
    <property type="entry name" value="3-(3-HYDROXY-PHENYL)PROPIONATE/3-HYDROXYCINNAMIC ACID HYDROXYLASE"/>
    <property type="match status" value="1"/>
</dbReference>
<dbReference type="OrthoDB" id="9791689at2"/>
<feature type="region of interest" description="Disordered" evidence="2">
    <location>
        <begin position="371"/>
        <end position="395"/>
    </location>
</feature>
<dbReference type="Pfam" id="PF01494">
    <property type="entry name" value="FAD_binding_3"/>
    <property type="match status" value="1"/>
</dbReference>
<evidence type="ECO:0000313" key="5">
    <source>
        <dbReference type="Proteomes" id="UP000544107"/>
    </source>
</evidence>
<dbReference type="AlphaFoldDB" id="A0A7W6MW97"/>
<feature type="compositionally biased region" description="Basic and acidic residues" evidence="2">
    <location>
        <begin position="377"/>
        <end position="388"/>
    </location>
</feature>
<dbReference type="EMBL" id="JACIED010000006">
    <property type="protein sequence ID" value="MBB4009993.1"/>
    <property type="molecule type" value="Genomic_DNA"/>
</dbReference>
<gene>
    <name evidence="4" type="ORF">GGQ71_004290</name>
</gene>
<dbReference type="NCBIfam" id="NF004834">
    <property type="entry name" value="PRK06185.1-3"/>
    <property type="match status" value="1"/>
</dbReference>
<dbReference type="Proteomes" id="UP000544107">
    <property type="component" value="Unassembled WGS sequence"/>
</dbReference>
<reference evidence="4 5" key="1">
    <citation type="submission" date="2020-08" db="EMBL/GenBank/DDBJ databases">
        <title>Genomic Encyclopedia of Type Strains, Phase IV (KMG-IV): sequencing the most valuable type-strain genomes for metagenomic binning, comparative biology and taxonomic classification.</title>
        <authorList>
            <person name="Goeker M."/>
        </authorList>
    </citation>
    <scope>NUCLEOTIDE SEQUENCE [LARGE SCALE GENOMIC DNA]</scope>
    <source>
        <strain evidence="4 5">DSM 100021</strain>
    </source>
</reference>